<accession>A0A1I3VHL5</accession>
<dbReference type="Proteomes" id="UP000198924">
    <property type="component" value="Unassembled WGS sequence"/>
</dbReference>
<dbReference type="Pfam" id="PF09481">
    <property type="entry name" value="CRISPR_Cse1"/>
    <property type="match status" value="1"/>
</dbReference>
<dbReference type="InterPro" id="IPR013381">
    <property type="entry name" value="CRISPR-assoc_prot_Cse1"/>
</dbReference>
<name>A0A1I3VHL5_9GAMM</name>
<evidence type="ECO:0000313" key="2">
    <source>
        <dbReference type="Proteomes" id="UP000198924"/>
    </source>
</evidence>
<reference evidence="2" key="1">
    <citation type="submission" date="2016-10" db="EMBL/GenBank/DDBJ databases">
        <authorList>
            <person name="Varghese N."/>
            <person name="Submissions S."/>
        </authorList>
    </citation>
    <scope>NUCLEOTIDE SEQUENCE [LARGE SCALE GENOMIC DNA]</scope>
    <source>
        <strain evidence="2">DSM 11578</strain>
    </source>
</reference>
<dbReference type="RefSeq" id="WP_091711644.1">
    <property type="nucleotide sequence ID" value="NZ_FOSH01000003.1"/>
</dbReference>
<proteinExistence type="predicted"/>
<dbReference type="OrthoDB" id="5392377at2"/>
<gene>
    <name evidence="1" type="ORF">SAMN04488079_1033</name>
</gene>
<keyword evidence="2" id="KW-1185">Reference proteome</keyword>
<dbReference type="AlphaFoldDB" id="A0A1I3VHL5"/>
<dbReference type="STRING" id="45496.SAMN04488079_1033"/>
<dbReference type="EMBL" id="FOSH01000003">
    <property type="protein sequence ID" value="SFJ93846.1"/>
    <property type="molecule type" value="Genomic_DNA"/>
</dbReference>
<protein>
    <submittedName>
        <fullName evidence="1">CRISPR-associated protein, Cse1 family</fullName>
    </submittedName>
</protein>
<organism evidence="1 2">
    <name type="scientific">Methylophaga sulfidovorans</name>
    <dbReference type="NCBI Taxonomy" id="45496"/>
    <lineage>
        <taxon>Bacteria</taxon>
        <taxon>Pseudomonadati</taxon>
        <taxon>Pseudomonadota</taxon>
        <taxon>Gammaproteobacteria</taxon>
        <taxon>Thiotrichales</taxon>
        <taxon>Piscirickettsiaceae</taxon>
        <taxon>Methylophaga</taxon>
    </lineage>
</organism>
<dbReference type="NCBIfam" id="TIGR02547">
    <property type="entry name" value="casA_cse1"/>
    <property type="match status" value="1"/>
</dbReference>
<sequence length="536" mass="61135">MNLIEDAWIPVVRQDGTKEKIAPWQIVEIDNPVIDIVAPRADFYGAMYQLLIGLLQTILPPIDEDEWFQYSVSPSSEDEVKEKFGRFSGAFEFSKKSGPRFLQDFDSLGGELKGVASLLIEAPGGKTLKDNLDHFVKGGQVEKICESCAAIALFTLQTNAPSGGVGHRVGLRGGGPMTTLVMPQSDHATLWQKLWLNILPQEDFSSASNGLNSLIFPWLAPTRISDKTGVNTTPEDVNPLQMYWGMPRRIRFDFDNLQTGCCDICGEKNEHLLSHFETKNYGINYEGPWVHPLTPYRIDPENKEPPLSLKGQQGGLGYRHWLGFVWQDDSNGDRAARVIRSFNEEKIELLQYQGKDVIDVARLWCFGYDMDNMKARCWYEQKMPLIYVDKDYREEFVSFVQSMVQSAKEVVSTLRGQIKQAWFSRPKDAKGDTSMIDYDFWQATEADFYKQLYVLSAQPAHTRFMPPDVAKQWVNKIRNAAFEVFDYWVMEGDTEDMDMKRITRARTDLNKKLYSIKSLKSLDQSAVMKDKEVANG</sequence>
<evidence type="ECO:0000313" key="1">
    <source>
        <dbReference type="EMBL" id="SFJ93846.1"/>
    </source>
</evidence>
<dbReference type="CDD" id="cd09729">
    <property type="entry name" value="Cse1_I-E"/>
    <property type="match status" value="1"/>
</dbReference>